<dbReference type="PANTHER" id="PTHR13723:SF281">
    <property type="entry name" value="PAPILIN"/>
    <property type="match status" value="1"/>
</dbReference>
<dbReference type="InterPro" id="IPR032799">
    <property type="entry name" value="TAXi_C"/>
</dbReference>
<dbReference type="InterPro" id="IPR036383">
    <property type="entry name" value="TSP1_rpt_sf"/>
</dbReference>
<dbReference type="Pfam" id="PF19030">
    <property type="entry name" value="TSP1_ADAMTS"/>
    <property type="match status" value="2"/>
</dbReference>
<dbReference type="EMBL" id="AJWJ01000181">
    <property type="protein sequence ID" value="KAF2073824.1"/>
    <property type="molecule type" value="Genomic_DNA"/>
</dbReference>
<keyword evidence="4" id="KW-0732">Signal</keyword>
<evidence type="ECO:0000256" key="4">
    <source>
        <dbReference type="SAM" id="SignalP"/>
    </source>
</evidence>
<sequence>MIFYKLFIFLTILFYFQNVQGSYVTSQIKAFPLKEVISVGNACPYKSYGLPVTIQNTTYNLLLDTRNIITTINAKDCKHGCIPADQYKPSPNSILERSRIFGYYVDDNAWGGELMSDKLILDTSIYVSYNLKFVSLKTQSKPISNPVCDGSSFLTSGLVGLGYSNDQNSFLRQYATKNFIDKIYSIVLCENNPRLWFGGFDSSILTSPMALYNLTSKSFGLEITDTTTPFIHLPPSLYQQTLQILGRSVPFTRYFSSRFFSEKKCILNPFNNMTNDEINAYLPPLRFSYRSTILGSEIVLVATSSYLIFDGDMVCPGIMETLEYNTIFGIPLFKEYLVMFDQENNKLGIGKATCKSTAWVPSSWTKCALTAIGCPIQKRTIQCQSEKGDILPEFRCSGLLKPPVTKDCIIRIKKTLKPTPKPTKRALGDDDSLPSSDSIISSSINETSTQPDPNTTPPVIRNLDSEIDIESEELVDSADFEDISRVKLSQCAEDSLTGTWKIVGNWSECDQICGTGAQTRKVYCIGKYGQKVKEAYCTAQKPPMKRICKQKKCVQDYVWYASAWSGCSNQCGGGTQSRQVYCVDSTIYKTVDNAQCLGPKPLPVRDCIGQPFCSKYKWDWKPCKPFCPEFTTISCYNMSTTEVVSDHYCQHLPNLFFPKACSCFVPPISSNETSNKLQEHSTEGSSSSSFSMPSRYYLDEKIITTMFLITILINILI</sequence>
<comment type="subcellular location">
    <subcellularLocation>
        <location evidence="1">Secreted</location>
    </subcellularLocation>
</comment>
<dbReference type="InterPro" id="IPR000884">
    <property type="entry name" value="TSP1_rpt"/>
</dbReference>
<dbReference type="Gene3D" id="2.40.70.10">
    <property type="entry name" value="Acid Proteases"/>
    <property type="match status" value="2"/>
</dbReference>
<dbReference type="SUPFAM" id="SSF50630">
    <property type="entry name" value="Acid proteases"/>
    <property type="match status" value="1"/>
</dbReference>
<dbReference type="PROSITE" id="PS51767">
    <property type="entry name" value="PEPTIDASE_A1"/>
    <property type="match status" value="1"/>
</dbReference>
<dbReference type="InterPro" id="IPR033121">
    <property type="entry name" value="PEPTIDASE_A1"/>
</dbReference>
<dbReference type="GO" id="GO:0031012">
    <property type="term" value="C:extracellular matrix"/>
    <property type="evidence" value="ECO:0007669"/>
    <property type="project" value="TreeGrafter"/>
</dbReference>
<feature type="chain" id="PRO_5035258180" description="Peptidase A1 domain-containing protein" evidence="4">
    <location>
        <begin position="22"/>
        <end position="717"/>
    </location>
</feature>
<dbReference type="InterPro" id="IPR021109">
    <property type="entry name" value="Peptidase_aspartic_dom_sf"/>
</dbReference>
<reference evidence="6" key="1">
    <citation type="submission" date="2020-01" db="EMBL/GenBank/DDBJ databases">
        <title>Development of genomics and gene disruption for Polysphondylium violaceum indicates a role for the polyketide synthase stlB in stalk morphogenesis.</title>
        <authorList>
            <person name="Narita B."/>
            <person name="Kawabe Y."/>
            <person name="Kin K."/>
            <person name="Saito T."/>
            <person name="Gibbs R."/>
            <person name="Kuspa A."/>
            <person name="Muzny D."/>
            <person name="Queller D."/>
            <person name="Richards S."/>
            <person name="Strassman J."/>
            <person name="Sucgang R."/>
            <person name="Worley K."/>
            <person name="Schaap P."/>
        </authorList>
    </citation>
    <scope>NUCLEOTIDE SEQUENCE</scope>
    <source>
        <strain evidence="6">QSvi11</strain>
    </source>
</reference>
<dbReference type="PANTHER" id="PTHR13723">
    <property type="entry name" value="ADAMTS A DISINTEGRIN AND METALLOPROTEASE WITH THROMBOSPONDIN MOTIFS PROTEASE"/>
    <property type="match status" value="1"/>
</dbReference>
<dbReference type="Proteomes" id="UP000695562">
    <property type="component" value="Unassembled WGS sequence"/>
</dbReference>
<accession>A0A8J4PXF0</accession>
<evidence type="ECO:0000256" key="1">
    <source>
        <dbReference type="ARBA" id="ARBA00004613"/>
    </source>
</evidence>
<dbReference type="GO" id="GO:0005576">
    <property type="term" value="C:extracellular region"/>
    <property type="evidence" value="ECO:0007669"/>
    <property type="project" value="UniProtKB-SubCell"/>
</dbReference>
<protein>
    <recommendedName>
        <fullName evidence="5">Peptidase A1 domain-containing protein</fullName>
    </recommendedName>
</protein>
<dbReference type="OrthoDB" id="412680at2759"/>
<organism evidence="6 7">
    <name type="scientific">Polysphondylium violaceum</name>
    <dbReference type="NCBI Taxonomy" id="133409"/>
    <lineage>
        <taxon>Eukaryota</taxon>
        <taxon>Amoebozoa</taxon>
        <taxon>Evosea</taxon>
        <taxon>Eumycetozoa</taxon>
        <taxon>Dictyostelia</taxon>
        <taxon>Dictyosteliales</taxon>
        <taxon>Dictyosteliaceae</taxon>
        <taxon>Polysphondylium</taxon>
    </lineage>
</organism>
<comment type="caution">
    <text evidence="6">The sequence shown here is derived from an EMBL/GenBank/DDBJ whole genome shotgun (WGS) entry which is preliminary data.</text>
</comment>
<gene>
    <name evidence="6" type="ORF">CYY_004882</name>
</gene>
<evidence type="ECO:0000313" key="6">
    <source>
        <dbReference type="EMBL" id="KAF2073824.1"/>
    </source>
</evidence>
<feature type="signal peptide" evidence="4">
    <location>
        <begin position="1"/>
        <end position="21"/>
    </location>
</feature>
<evidence type="ECO:0000256" key="2">
    <source>
        <dbReference type="ARBA" id="ARBA00022525"/>
    </source>
</evidence>
<dbReference type="Pfam" id="PF14541">
    <property type="entry name" value="TAXi_C"/>
    <property type="match status" value="1"/>
</dbReference>
<feature type="region of interest" description="Disordered" evidence="3">
    <location>
        <begin position="420"/>
        <end position="458"/>
    </location>
</feature>
<dbReference type="SMART" id="SM00209">
    <property type="entry name" value="TSP1"/>
    <property type="match status" value="2"/>
</dbReference>
<dbReference type="PROSITE" id="PS50092">
    <property type="entry name" value="TSP1"/>
    <property type="match status" value="2"/>
</dbReference>
<evidence type="ECO:0000259" key="5">
    <source>
        <dbReference type="PROSITE" id="PS51767"/>
    </source>
</evidence>
<evidence type="ECO:0000313" key="7">
    <source>
        <dbReference type="Proteomes" id="UP000695562"/>
    </source>
</evidence>
<feature type="domain" description="Peptidase A1" evidence="5">
    <location>
        <begin position="48"/>
        <end position="350"/>
    </location>
</feature>
<keyword evidence="2" id="KW-0964">Secreted</keyword>
<dbReference type="InterPro" id="IPR050439">
    <property type="entry name" value="ADAMTS_ADAMTS-like"/>
</dbReference>
<proteinExistence type="predicted"/>
<dbReference type="Gene3D" id="2.20.100.10">
    <property type="entry name" value="Thrombospondin type-1 (TSP1) repeat"/>
    <property type="match status" value="2"/>
</dbReference>
<dbReference type="SUPFAM" id="SSF82895">
    <property type="entry name" value="TSP-1 type 1 repeat"/>
    <property type="match status" value="2"/>
</dbReference>
<dbReference type="AlphaFoldDB" id="A0A8J4PXF0"/>
<keyword evidence="7" id="KW-1185">Reference proteome</keyword>
<evidence type="ECO:0000256" key="3">
    <source>
        <dbReference type="SAM" id="MobiDB-lite"/>
    </source>
</evidence>
<name>A0A8J4PXF0_9MYCE</name>
<feature type="compositionally biased region" description="Low complexity" evidence="3">
    <location>
        <begin position="433"/>
        <end position="444"/>
    </location>
</feature>